<dbReference type="AlphaFoldDB" id="A0A392MLA7"/>
<reference evidence="4 5" key="1">
    <citation type="journal article" date="2018" name="Front. Plant Sci.">
        <title>Red Clover (Trifolium pratense) and Zigzag Clover (T. medium) - A Picture of Genomic Similarities and Differences.</title>
        <authorList>
            <person name="Dluhosova J."/>
            <person name="Istvanek J."/>
            <person name="Nedelnik J."/>
            <person name="Repkova J."/>
        </authorList>
    </citation>
    <scope>NUCLEOTIDE SEQUENCE [LARGE SCALE GENOMIC DNA]</scope>
    <source>
        <strain evidence="5">cv. 10/8</strain>
        <tissue evidence="4">Leaf</tissue>
    </source>
</reference>
<dbReference type="InterPro" id="IPR040256">
    <property type="entry name" value="At4g02000-like"/>
</dbReference>
<organism evidence="4 5">
    <name type="scientific">Trifolium medium</name>
    <dbReference type="NCBI Taxonomy" id="97028"/>
    <lineage>
        <taxon>Eukaryota</taxon>
        <taxon>Viridiplantae</taxon>
        <taxon>Streptophyta</taxon>
        <taxon>Embryophyta</taxon>
        <taxon>Tracheophyta</taxon>
        <taxon>Spermatophyta</taxon>
        <taxon>Magnoliopsida</taxon>
        <taxon>eudicotyledons</taxon>
        <taxon>Gunneridae</taxon>
        <taxon>Pentapetalae</taxon>
        <taxon>rosids</taxon>
        <taxon>fabids</taxon>
        <taxon>Fabales</taxon>
        <taxon>Fabaceae</taxon>
        <taxon>Papilionoideae</taxon>
        <taxon>50 kb inversion clade</taxon>
        <taxon>NPAAA clade</taxon>
        <taxon>Hologalegina</taxon>
        <taxon>IRL clade</taxon>
        <taxon>Trifolieae</taxon>
        <taxon>Trifolium</taxon>
    </lineage>
</organism>
<dbReference type="Proteomes" id="UP000265520">
    <property type="component" value="Unassembled WGS sequence"/>
</dbReference>
<evidence type="ECO:0000313" key="4">
    <source>
        <dbReference type="EMBL" id="MCH88312.1"/>
    </source>
</evidence>
<dbReference type="InterPro" id="IPR025836">
    <property type="entry name" value="Zn_knuckle_CX2CX4HX4C"/>
</dbReference>
<sequence>HRGGFSSFLAQIYPEWGLHTRFSWSVSLHLFKGFGAMAEWRKLKLSKEEEEGIEAVESEECGEEFFDRSLVGKLWTVDPFNVRIFKQVITQAWRLKNTVEVQDLNKNLFLFRFASKRDADSVMKNGPWSFDRNLVVLKRISGEEQPSDLEMHTGEFWTRIYDLPLKLRSESMAKKLGDIIGSFMEVDSKDCNRLGKFLRVKTSIDLRKPLKRGTIVKYQGKDLKVFFKFERLPTFCFVCGRIGHQIKDCEELESKDDADFDDIEEKELPFGQWLRASPLPKFTGEFKKENSSGSCSKSLFSEPSTNRKASTEDKEKGEVEQPVVSPVMLMSATPEAAVGAEKPHSAVESVAESLGNVAISTPILGQFDKGSNTKPKSAVTVKKKWARKNTTRKPKIQKEVIVAELGKRNLVEVTIAEGDPMELCGGEQKRRHTVKKVVSIVPEGVLVDQHLLSQ</sequence>
<evidence type="ECO:0000256" key="1">
    <source>
        <dbReference type="PROSITE-ProRule" id="PRU00047"/>
    </source>
</evidence>
<evidence type="ECO:0000256" key="2">
    <source>
        <dbReference type="SAM" id="MobiDB-lite"/>
    </source>
</evidence>
<dbReference type="Pfam" id="PF14392">
    <property type="entry name" value="zf-CCHC_4"/>
    <property type="match status" value="1"/>
</dbReference>
<keyword evidence="1" id="KW-0479">Metal-binding</keyword>
<proteinExistence type="predicted"/>
<dbReference type="InterPro" id="IPR001878">
    <property type="entry name" value="Znf_CCHC"/>
</dbReference>
<dbReference type="PANTHER" id="PTHR31286:SF167">
    <property type="entry name" value="OS09G0268800 PROTEIN"/>
    <property type="match status" value="1"/>
</dbReference>
<keyword evidence="1" id="KW-0863">Zinc-finger</keyword>
<feature type="compositionally biased region" description="Polar residues" evidence="2">
    <location>
        <begin position="291"/>
        <end position="308"/>
    </location>
</feature>
<keyword evidence="5" id="KW-1185">Reference proteome</keyword>
<protein>
    <submittedName>
        <fullName evidence="4">Zinc CCHC-type-like protein</fullName>
    </submittedName>
</protein>
<dbReference type="EMBL" id="LXQA010013914">
    <property type="protein sequence ID" value="MCH88312.1"/>
    <property type="molecule type" value="Genomic_DNA"/>
</dbReference>
<feature type="compositionally biased region" description="Basic and acidic residues" evidence="2">
    <location>
        <begin position="309"/>
        <end position="319"/>
    </location>
</feature>
<dbReference type="InterPro" id="IPR025558">
    <property type="entry name" value="DUF4283"/>
</dbReference>
<name>A0A392MLA7_9FABA</name>
<accession>A0A392MLA7</accession>
<keyword evidence="1" id="KW-0862">Zinc</keyword>
<dbReference type="GO" id="GO:0003676">
    <property type="term" value="F:nucleic acid binding"/>
    <property type="evidence" value="ECO:0007669"/>
    <property type="project" value="InterPro"/>
</dbReference>
<gene>
    <name evidence="4" type="ORF">A2U01_0009196</name>
</gene>
<dbReference type="Pfam" id="PF14111">
    <property type="entry name" value="DUF4283"/>
    <property type="match status" value="1"/>
</dbReference>
<dbReference type="PANTHER" id="PTHR31286">
    <property type="entry name" value="GLYCINE-RICH CELL WALL STRUCTURAL PROTEIN 1.8-LIKE"/>
    <property type="match status" value="1"/>
</dbReference>
<dbReference type="GO" id="GO:0008270">
    <property type="term" value="F:zinc ion binding"/>
    <property type="evidence" value="ECO:0007669"/>
    <property type="project" value="UniProtKB-KW"/>
</dbReference>
<evidence type="ECO:0000313" key="5">
    <source>
        <dbReference type="Proteomes" id="UP000265520"/>
    </source>
</evidence>
<feature type="region of interest" description="Disordered" evidence="2">
    <location>
        <begin position="287"/>
        <end position="321"/>
    </location>
</feature>
<comment type="caution">
    <text evidence="4">The sequence shown here is derived from an EMBL/GenBank/DDBJ whole genome shotgun (WGS) entry which is preliminary data.</text>
</comment>
<dbReference type="PROSITE" id="PS50158">
    <property type="entry name" value="ZF_CCHC"/>
    <property type="match status" value="1"/>
</dbReference>
<feature type="non-terminal residue" evidence="4">
    <location>
        <position position="1"/>
    </location>
</feature>
<feature type="domain" description="CCHC-type" evidence="3">
    <location>
        <begin position="236"/>
        <end position="251"/>
    </location>
</feature>
<evidence type="ECO:0000259" key="3">
    <source>
        <dbReference type="PROSITE" id="PS50158"/>
    </source>
</evidence>